<organism evidence="2 3">
    <name type="scientific">Daphnia magna</name>
    <dbReference type="NCBI Taxonomy" id="35525"/>
    <lineage>
        <taxon>Eukaryota</taxon>
        <taxon>Metazoa</taxon>
        <taxon>Ecdysozoa</taxon>
        <taxon>Arthropoda</taxon>
        <taxon>Crustacea</taxon>
        <taxon>Branchiopoda</taxon>
        <taxon>Diplostraca</taxon>
        <taxon>Cladocera</taxon>
        <taxon>Anomopoda</taxon>
        <taxon>Daphniidae</taxon>
        <taxon>Daphnia</taxon>
    </lineage>
</organism>
<feature type="region of interest" description="Disordered" evidence="1">
    <location>
        <begin position="1"/>
        <end position="20"/>
    </location>
</feature>
<dbReference type="AlphaFoldDB" id="A0A0N8DSC9"/>
<protein>
    <submittedName>
        <fullName evidence="2">Uncharacterized protein</fullName>
    </submittedName>
</protein>
<dbReference type="EMBL" id="LRGB01000024">
    <property type="protein sequence ID" value="KZS21564.1"/>
    <property type="molecule type" value="Genomic_DNA"/>
</dbReference>
<name>A0A0N8DSC9_9CRUS</name>
<keyword evidence="3" id="KW-1185">Reference proteome</keyword>
<feature type="compositionally biased region" description="Polar residues" evidence="1">
    <location>
        <begin position="9"/>
        <end position="20"/>
    </location>
</feature>
<accession>A0A0N8DSC9</accession>
<reference evidence="2 3" key="1">
    <citation type="submission" date="2016-03" db="EMBL/GenBank/DDBJ databases">
        <title>EvidentialGene: Evidence-directed Construction of Genes on Genomes.</title>
        <authorList>
            <person name="Gilbert D.G."/>
            <person name="Choi J.-H."/>
            <person name="Mockaitis K."/>
            <person name="Colbourne J."/>
            <person name="Pfrender M."/>
        </authorList>
    </citation>
    <scope>NUCLEOTIDE SEQUENCE [LARGE SCALE GENOMIC DNA]</scope>
    <source>
        <strain evidence="2 3">Xinb3</strain>
        <tissue evidence="2">Complete organism</tissue>
    </source>
</reference>
<sequence>MHDGLAGQLPTQPSTDTSSLDCHRINHNWFGEKINVITYGFPSNNMLGIKLASRPCITEGIW</sequence>
<gene>
    <name evidence="2" type="ORF">APZ42_011538</name>
</gene>
<proteinExistence type="predicted"/>
<evidence type="ECO:0000313" key="3">
    <source>
        <dbReference type="Proteomes" id="UP000076858"/>
    </source>
</evidence>
<dbReference type="Proteomes" id="UP000076858">
    <property type="component" value="Unassembled WGS sequence"/>
</dbReference>
<evidence type="ECO:0000313" key="2">
    <source>
        <dbReference type="EMBL" id="KZS21564.1"/>
    </source>
</evidence>
<evidence type="ECO:0000256" key="1">
    <source>
        <dbReference type="SAM" id="MobiDB-lite"/>
    </source>
</evidence>
<comment type="caution">
    <text evidence="2">The sequence shown here is derived from an EMBL/GenBank/DDBJ whole genome shotgun (WGS) entry which is preliminary data.</text>
</comment>